<keyword evidence="3" id="KW-1185">Reference proteome</keyword>
<dbReference type="InParanoid" id="A0A0C3ANJ9"/>
<proteinExistence type="predicted"/>
<organism evidence="2 3">
    <name type="scientific">Piloderma croceum (strain F 1598)</name>
    <dbReference type="NCBI Taxonomy" id="765440"/>
    <lineage>
        <taxon>Eukaryota</taxon>
        <taxon>Fungi</taxon>
        <taxon>Dikarya</taxon>
        <taxon>Basidiomycota</taxon>
        <taxon>Agaricomycotina</taxon>
        <taxon>Agaricomycetes</taxon>
        <taxon>Agaricomycetidae</taxon>
        <taxon>Atheliales</taxon>
        <taxon>Atheliaceae</taxon>
        <taxon>Piloderma</taxon>
    </lineage>
</organism>
<dbReference type="Proteomes" id="UP000054166">
    <property type="component" value="Unassembled WGS sequence"/>
</dbReference>
<feature type="region of interest" description="Disordered" evidence="1">
    <location>
        <begin position="1"/>
        <end position="23"/>
    </location>
</feature>
<sequence length="170" mass="18705">MLPVSDQPSSRTSKRKVKTSPVNSNDRLFLGTDDHVGRGMAWRASFITPVLYDHSARHGILVELTDGMEYNLALACMACWGYDNLLRFSPIVTGSCGSNGQRRMLGARLQSWNPSLQAVGAICYMRVCSGIKERADRRANAICLNGSLILSKAIQYKHVYICVNSTGCTT</sequence>
<dbReference type="HOGENOM" id="CLU_1571238_0_0_1"/>
<reference evidence="2 3" key="1">
    <citation type="submission" date="2014-04" db="EMBL/GenBank/DDBJ databases">
        <authorList>
            <consortium name="DOE Joint Genome Institute"/>
            <person name="Kuo A."/>
            <person name="Tarkka M."/>
            <person name="Buscot F."/>
            <person name="Kohler A."/>
            <person name="Nagy L.G."/>
            <person name="Floudas D."/>
            <person name="Copeland A."/>
            <person name="Barry K.W."/>
            <person name="Cichocki N."/>
            <person name="Veneault-Fourrey C."/>
            <person name="LaButti K."/>
            <person name="Lindquist E.A."/>
            <person name="Lipzen A."/>
            <person name="Lundell T."/>
            <person name="Morin E."/>
            <person name="Murat C."/>
            <person name="Sun H."/>
            <person name="Tunlid A."/>
            <person name="Henrissat B."/>
            <person name="Grigoriev I.V."/>
            <person name="Hibbett D.S."/>
            <person name="Martin F."/>
            <person name="Nordberg H.P."/>
            <person name="Cantor M.N."/>
            <person name="Hua S.X."/>
        </authorList>
    </citation>
    <scope>NUCLEOTIDE SEQUENCE [LARGE SCALE GENOMIC DNA]</scope>
    <source>
        <strain evidence="2 3">F 1598</strain>
    </source>
</reference>
<protein>
    <submittedName>
        <fullName evidence="2">Uncharacterized protein</fullName>
    </submittedName>
</protein>
<reference evidence="3" key="2">
    <citation type="submission" date="2015-01" db="EMBL/GenBank/DDBJ databases">
        <title>Evolutionary Origins and Diversification of the Mycorrhizal Mutualists.</title>
        <authorList>
            <consortium name="DOE Joint Genome Institute"/>
            <consortium name="Mycorrhizal Genomics Consortium"/>
            <person name="Kohler A."/>
            <person name="Kuo A."/>
            <person name="Nagy L.G."/>
            <person name="Floudas D."/>
            <person name="Copeland A."/>
            <person name="Barry K.W."/>
            <person name="Cichocki N."/>
            <person name="Veneault-Fourrey C."/>
            <person name="LaButti K."/>
            <person name="Lindquist E.A."/>
            <person name="Lipzen A."/>
            <person name="Lundell T."/>
            <person name="Morin E."/>
            <person name="Murat C."/>
            <person name="Riley R."/>
            <person name="Ohm R."/>
            <person name="Sun H."/>
            <person name="Tunlid A."/>
            <person name="Henrissat B."/>
            <person name="Grigoriev I.V."/>
            <person name="Hibbett D.S."/>
            <person name="Martin F."/>
        </authorList>
    </citation>
    <scope>NUCLEOTIDE SEQUENCE [LARGE SCALE GENOMIC DNA]</scope>
    <source>
        <strain evidence="3">F 1598</strain>
    </source>
</reference>
<evidence type="ECO:0000313" key="2">
    <source>
        <dbReference type="EMBL" id="KIM75488.1"/>
    </source>
</evidence>
<name>A0A0C3ANJ9_PILCF</name>
<dbReference type="AlphaFoldDB" id="A0A0C3ANJ9"/>
<evidence type="ECO:0000256" key="1">
    <source>
        <dbReference type="SAM" id="MobiDB-lite"/>
    </source>
</evidence>
<evidence type="ECO:0000313" key="3">
    <source>
        <dbReference type="Proteomes" id="UP000054166"/>
    </source>
</evidence>
<dbReference type="EMBL" id="KN833046">
    <property type="protein sequence ID" value="KIM75488.1"/>
    <property type="molecule type" value="Genomic_DNA"/>
</dbReference>
<accession>A0A0C3ANJ9</accession>
<gene>
    <name evidence="2" type="ORF">PILCRDRAFT_672780</name>
</gene>